<comment type="function">
    <text evidence="1 11">Required for nuclear membrane fusion during karyogamy.</text>
</comment>
<keyword evidence="8" id="KW-0472">Membrane</keyword>
<dbReference type="GO" id="GO:0031965">
    <property type="term" value="C:nuclear membrane"/>
    <property type="evidence" value="ECO:0007669"/>
    <property type="project" value="UniProtKB-SubCell"/>
</dbReference>
<evidence type="ECO:0000256" key="9">
    <source>
        <dbReference type="ARBA" id="ARBA00023180"/>
    </source>
</evidence>
<feature type="chain" id="PRO_5016330441" description="Nuclear fusion protein KAR5" evidence="13">
    <location>
        <begin position="27"/>
        <end position="610"/>
    </location>
</feature>
<evidence type="ECO:0000256" key="12">
    <source>
        <dbReference type="SAM" id="MobiDB-lite"/>
    </source>
</evidence>
<dbReference type="Pfam" id="PF04163">
    <property type="entry name" value="Tht1"/>
    <property type="match status" value="1"/>
</dbReference>
<comment type="similarity">
    <text evidence="2 11">Belongs to the KAR5 family.</text>
</comment>
<keyword evidence="3 11" id="KW-0415">Karyogamy</keyword>
<keyword evidence="9" id="KW-0325">Glycoprotein</keyword>
<evidence type="ECO:0000313" key="15">
    <source>
        <dbReference type="Proteomes" id="UP000245783"/>
    </source>
</evidence>
<feature type="compositionally biased region" description="Low complexity" evidence="12">
    <location>
        <begin position="572"/>
        <end position="586"/>
    </location>
</feature>
<keyword evidence="15" id="KW-1185">Reference proteome</keyword>
<evidence type="ECO:0000256" key="5">
    <source>
        <dbReference type="ARBA" id="ARBA00022729"/>
    </source>
</evidence>
<sequence length="610" mass="65891">MLFGTKSVFLTLLLVLSPSSIHPTFALWGQTAASSATQATHDVQQGDTPLRSGGMLHSQASTDDNHINQNAAFPNAAQLDLPASMYSAVFSRAHVALQEYEKNPDCLLDAASPSHCNDIKDRQGARTRAAIAMTLCEISTARLSVPLECTRLAEHSEPSACVEALSRSPQLWASYSGHLRDIVTLCLAFGQLREVDEARQLYASLAREKKALLELLKAREASTKQFEQQARARMNEEAQARDKAATDALHEAALKHHSLVEAQLNSVSAELLNLMHGAVDFHVAELTTKAKAHVASILRSTEQLKGSLSASIEMNQKSYEYGLKAMGRLRVASSDAGHAIESLRSSIEAAAESHQHRKALSAVAETEHEAHVKRLGEGLARLSENLLAQLAIVNATARATEGYSWQSLALRLIGLPDIGAPSFWNRRGGLEQLVDTLSPASFVESFMPSGIATTIAFSARGLAFITLLLFQAAYYCARHLVGLALCLIALSSKAARPLLARIGSRMVRHAQDIEQASTSNPSRRKTSRITEIRPTRVANCQREQRILQFLLNSPIHLTAPDVPGGPKPPHPLAHSQSPSSSSAAPLFSRNLPVPPPSPSSRASSVTATED</sequence>
<evidence type="ECO:0000256" key="8">
    <source>
        <dbReference type="ARBA" id="ARBA00023136"/>
    </source>
</evidence>
<evidence type="ECO:0000256" key="2">
    <source>
        <dbReference type="ARBA" id="ARBA00010473"/>
    </source>
</evidence>
<evidence type="ECO:0000256" key="6">
    <source>
        <dbReference type="ARBA" id="ARBA00022824"/>
    </source>
</evidence>
<evidence type="ECO:0000313" key="14">
    <source>
        <dbReference type="EMBL" id="PWN39306.1"/>
    </source>
</evidence>
<protein>
    <recommendedName>
        <fullName evidence="16">Nuclear fusion protein KAR5</fullName>
    </recommendedName>
</protein>
<feature type="signal peptide" evidence="13">
    <location>
        <begin position="1"/>
        <end position="26"/>
    </location>
</feature>
<dbReference type="RefSeq" id="XP_025366466.1">
    <property type="nucleotide sequence ID" value="XM_025517219.1"/>
</dbReference>
<evidence type="ECO:0008006" key="16">
    <source>
        <dbReference type="Google" id="ProtNLM"/>
    </source>
</evidence>
<reference evidence="14 15" key="1">
    <citation type="journal article" date="2018" name="Mol. Biol. Evol.">
        <title>Broad Genomic Sampling Reveals a Smut Pathogenic Ancestry of the Fungal Clade Ustilaginomycotina.</title>
        <authorList>
            <person name="Kijpornyongpan T."/>
            <person name="Mondo S.J."/>
            <person name="Barry K."/>
            <person name="Sandor L."/>
            <person name="Lee J."/>
            <person name="Lipzen A."/>
            <person name="Pangilinan J."/>
            <person name="LaButti K."/>
            <person name="Hainaut M."/>
            <person name="Henrissat B."/>
            <person name="Grigoriev I.V."/>
            <person name="Spatafora J.W."/>
            <person name="Aime M.C."/>
        </authorList>
    </citation>
    <scope>NUCLEOTIDE SEQUENCE [LARGE SCALE GENOMIC DNA]</scope>
    <source>
        <strain evidence="14 15">MCA 4658</strain>
    </source>
</reference>
<keyword evidence="4" id="KW-0812">Transmembrane</keyword>
<accession>A0A316VP01</accession>
<comment type="subcellular location">
    <subcellularLocation>
        <location evidence="11">Endoplasmic reticulum membrane</location>
    </subcellularLocation>
    <subcellularLocation>
        <location evidence="11">Nucleus membrane</location>
    </subcellularLocation>
</comment>
<dbReference type="InParanoid" id="A0A316VP01"/>
<dbReference type="OrthoDB" id="5311848at2759"/>
<evidence type="ECO:0000256" key="4">
    <source>
        <dbReference type="ARBA" id="ARBA00022692"/>
    </source>
</evidence>
<evidence type="ECO:0000256" key="3">
    <source>
        <dbReference type="ARBA" id="ARBA00022459"/>
    </source>
</evidence>
<feature type="region of interest" description="Disordered" evidence="12">
    <location>
        <begin position="558"/>
        <end position="610"/>
    </location>
</feature>
<name>A0A316VP01_9BASI</name>
<evidence type="ECO:0000256" key="10">
    <source>
        <dbReference type="ARBA" id="ARBA00023242"/>
    </source>
</evidence>
<dbReference type="PANTHER" id="PTHR28012:SF1">
    <property type="entry name" value="NUCLEAR FUSION PROTEIN KAR5"/>
    <property type="match status" value="1"/>
</dbReference>
<feature type="region of interest" description="Disordered" evidence="12">
    <location>
        <begin position="38"/>
        <end position="58"/>
    </location>
</feature>
<dbReference type="EMBL" id="KZ819478">
    <property type="protein sequence ID" value="PWN39306.1"/>
    <property type="molecule type" value="Genomic_DNA"/>
</dbReference>
<dbReference type="GO" id="GO:0048288">
    <property type="term" value="P:nuclear membrane fusion involved in karyogamy"/>
    <property type="evidence" value="ECO:0007669"/>
    <property type="project" value="UniProtKB-UniRule"/>
</dbReference>
<keyword evidence="5 11" id="KW-0732">Signal</keyword>
<evidence type="ECO:0000256" key="13">
    <source>
        <dbReference type="SAM" id="SignalP"/>
    </source>
</evidence>
<feature type="compositionally biased region" description="Low complexity" evidence="12">
    <location>
        <begin position="599"/>
        <end position="610"/>
    </location>
</feature>
<keyword evidence="6 11" id="KW-0256">Endoplasmic reticulum</keyword>
<keyword evidence="7" id="KW-1133">Transmembrane helix</keyword>
<gene>
    <name evidence="14" type="ORF">IE81DRAFT_369198</name>
</gene>
<dbReference type="AlphaFoldDB" id="A0A316VP01"/>
<dbReference type="PANTHER" id="PTHR28012">
    <property type="entry name" value="NUCLEAR FUSION PROTEIN KAR5"/>
    <property type="match status" value="1"/>
</dbReference>
<dbReference type="GeneID" id="37039089"/>
<feature type="region of interest" description="Disordered" evidence="12">
    <location>
        <begin position="511"/>
        <end position="534"/>
    </location>
</feature>
<organism evidence="14 15">
    <name type="scientific">Ceraceosorus guamensis</name>
    <dbReference type="NCBI Taxonomy" id="1522189"/>
    <lineage>
        <taxon>Eukaryota</taxon>
        <taxon>Fungi</taxon>
        <taxon>Dikarya</taxon>
        <taxon>Basidiomycota</taxon>
        <taxon>Ustilaginomycotina</taxon>
        <taxon>Exobasidiomycetes</taxon>
        <taxon>Ceraceosorales</taxon>
        <taxon>Ceraceosoraceae</taxon>
        <taxon>Ceraceosorus</taxon>
    </lineage>
</organism>
<dbReference type="GO" id="GO:0000742">
    <property type="term" value="P:karyogamy involved in conjugation with cellular fusion"/>
    <property type="evidence" value="ECO:0007669"/>
    <property type="project" value="UniProtKB-UniRule"/>
</dbReference>
<evidence type="ECO:0000256" key="1">
    <source>
        <dbReference type="ARBA" id="ARBA00003389"/>
    </source>
</evidence>
<dbReference type="GO" id="GO:0005789">
    <property type="term" value="C:endoplasmic reticulum membrane"/>
    <property type="evidence" value="ECO:0007669"/>
    <property type="project" value="UniProtKB-SubCell"/>
</dbReference>
<dbReference type="InterPro" id="IPR007292">
    <property type="entry name" value="Nuclear_fusion_Kar5"/>
</dbReference>
<evidence type="ECO:0000256" key="7">
    <source>
        <dbReference type="ARBA" id="ARBA00022989"/>
    </source>
</evidence>
<proteinExistence type="inferred from homology"/>
<evidence type="ECO:0000256" key="11">
    <source>
        <dbReference type="RuleBase" id="RU368082"/>
    </source>
</evidence>
<dbReference type="Proteomes" id="UP000245783">
    <property type="component" value="Unassembled WGS sequence"/>
</dbReference>
<keyword evidence="10 11" id="KW-0539">Nucleus</keyword>